<dbReference type="PANTHER" id="PTHR30433">
    <property type="entry name" value="CHEMOTAXIS PROTEIN MOTA"/>
    <property type="match status" value="1"/>
</dbReference>
<evidence type="ECO:0000256" key="8">
    <source>
        <dbReference type="ARBA" id="ARBA00022779"/>
    </source>
</evidence>
<evidence type="ECO:0000256" key="1">
    <source>
        <dbReference type="ARBA" id="ARBA00004429"/>
    </source>
</evidence>
<dbReference type="NCBIfam" id="TIGR03818">
    <property type="entry name" value="MotA1"/>
    <property type="match status" value="1"/>
</dbReference>
<evidence type="ECO:0000313" key="16">
    <source>
        <dbReference type="EMBL" id="AQS35310.1"/>
    </source>
</evidence>
<evidence type="ECO:0000259" key="14">
    <source>
        <dbReference type="Pfam" id="PF01618"/>
    </source>
</evidence>
<comment type="subcellular location">
    <subcellularLocation>
        <location evidence="1">Cell inner membrane</location>
        <topology evidence="1">Multi-pass membrane protein</topology>
    </subcellularLocation>
</comment>
<dbReference type="EMBL" id="CP014782">
    <property type="protein sequence ID" value="AQS35310.1"/>
    <property type="molecule type" value="Genomic_DNA"/>
</dbReference>
<keyword evidence="12 13" id="KW-0472">Membrane</keyword>
<keyword evidence="16" id="KW-0969">Cilium</keyword>
<keyword evidence="5" id="KW-0145">Chemotaxis</keyword>
<dbReference type="PROSITE" id="PS01307">
    <property type="entry name" value="MOTA"/>
    <property type="match status" value="1"/>
</dbReference>
<organism evidence="16 17">
    <name type="scientific">Shewanella psychrophila</name>
    <dbReference type="NCBI Taxonomy" id="225848"/>
    <lineage>
        <taxon>Bacteria</taxon>
        <taxon>Pseudomonadati</taxon>
        <taxon>Pseudomonadota</taxon>
        <taxon>Gammaproteobacteria</taxon>
        <taxon>Alteromonadales</taxon>
        <taxon>Shewanellaceae</taxon>
        <taxon>Shewanella</taxon>
    </lineage>
</organism>
<dbReference type="PANTHER" id="PTHR30433:SF4">
    <property type="entry name" value="MOTILITY PROTEIN A"/>
    <property type="match status" value="1"/>
</dbReference>
<keyword evidence="8" id="KW-0283">Flagellar rotation</keyword>
<comment type="similarity">
    <text evidence="2">Belongs to the MotA family.</text>
</comment>
<evidence type="ECO:0000256" key="11">
    <source>
        <dbReference type="ARBA" id="ARBA00023065"/>
    </source>
</evidence>
<sequence>MSKILGLAIILFSVFGGYVWAGGNLSSLWQPAEILIIFGAGAGALIIANPRPVLIDMVSQLKELISVEKEDPELYPQLFGLMGMLMSQIQSQGMKVLDEHVEKPRESSLFLMYPTVLEHPNVLQFLIDNLRLQSIGKISPHDLEHILEEEIYRIEEDRLRPSHALARVAEAMPGFGILAAVMGIIITMSSIDGPITMIGVKVAAALVGTFIGIFACYCLFEPASKALEHLVDRKSAQLRCVAAILTSFSKGKPPMLAIDAGRKQIQSENRPSFVELERWMVEQKS</sequence>
<dbReference type="KEGG" id="spsw:Sps_00089"/>
<accession>A0A1S6HIG3</accession>
<dbReference type="InterPro" id="IPR002898">
    <property type="entry name" value="MotA_ExbB_proton_chnl"/>
</dbReference>
<reference evidence="16 17" key="1">
    <citation type="submission" date="2016-03" db="EMBL/GenBank/DDBJ databases">
        <title>Complete genome sequence of Shewanella psychrophila WP2, a deep sea bacterium isolated from west Pacific sediment.</title>
        <authorList>
            <person name="Xu G."/>
            <person name="Jian H."/>
        </authorList>
    </citation>
    <scope>NUCLEOTIDE SEQUENCE [LARGE SCALE GENOMIC DNA]</scope>
    <source>
        <strain evidence="16 17">WP2</strain>
    </source>
</reference>
<evidence type="ECO:0000256" key="7">
    <source>
        <dbReference type="ARBA" id="ARBA00022692"/>
    </source>
</evidence>
<feature type="transmembrane region" description="Helical" evidence="13">
    <location>
        <begin position="31"/>
        <end position="48"/>
    </location>
</feature>
<evidence type="ECO:0000256" key="12">
    <source>
        <dbReference type="ARBA" id="ARBA00023136"/>
    </source>
</evidence>
<name>A0A1S6HIG3_9GAMM</name>
<feature type="domain" description="Motility protein A N-terminal" evidence="15">
    <location>
        <begin position="4"/>
        <end position="93"/>
    </location>
</feature>
<dbReference type="Pfam" id="PF20560">
    <property type="entry name" value="MotA_N"/>
    <property type="match status" value="1"/>
</dbReference>
<keyword evidence="9" id="KW-0375">Hydrogen ion transport</keyword>
<keyword evidence="17" id="KW-1185">Reference proteome</keyword>
<dbReference type="AlphaFoldDB" id="A0A1S6HIG3"/>
<feature type="transmembrane region" description="Helical" evidence="13">
    <location>
        <begin position="168"/>
        <end position="191"/>
    </location>
</feature>
<evidence type="ECO:0000256" key="9">
    <source>
        <dbReference type="ARBA" id="ARBA00022781"/>
    </source>
</evidence>
<evidence type="ECO:0000259" key="15">
    <source>
        <dbReference type="Pfam" id="PF20560"/>
    </source>
</evidence>
<dbReference type="STRING" id="225848.Sps_00089"/>
<keyword evidence="10 13" id="KW-1133">Transmembrane helix</keyword>
<evidence type="ECO:0000256" key="5">
    <source>
        <dbReference type="ARBA" id="ARBA00022500"/>
    </source>
</evidence>
<proteinExistence type="inferred from homology"/>
<gene>
    <name evidence="16" type="ORF">Sps_00089</name>
</gene>
<dbReference type="GO" id="GO:0006935">
    <property type="term" value="P:chemotaxis"/>
    <property type="evidence" value="ECO:0007669"/>
    <property type="project" value="UniProtKB-KW"/>
</dbReference>
<keyword evidence="16" id="KW-0282">Flagellum</keyword>
<dbReference type="OrthoDB" id="9782603at2"/>
<keyword evidence="16" id="KW-0966">Cell projection</keyword>
<dbReference type="GO" id="GO:0005886">
    <property type="term" value="C:plasma membrane"/>
    <property type="evidence" value="ECO:0007669"/>
    <property type="project" value="UniProtKB-SubCell"/>
</dbReference>
<evidence type="ECO:0000256" key="2">
    <source>
        <dbReference type="ARBA" id="ARBA00008038"/>
    </source>
</evidence>
<dbReference type="GO" id="GO:1902600">
    <property type="term" value="P:proton transmembrane transport"/>
    <property type="evidence" value="ECO:0007669"/>
    <property type="project" value="UniProtKB-KW"/>
</dbReference>
<evidence type="ECO:0000313" key="17">
    <source>
        <dbReference type="Proteomes" id="UP000189545"/>
    </source>
</evidence>
<dbReference type="InterPro" id="IPR047055">
    <property type="entry name" value="MotA-like"/>
</dbReference>
<feature type="transmembrane region" description="Helical" evidence="13">
    <location>
        <begin position="197"/>
        <end position="220"/>
    </location>
</feature>
<keyword evidence="11" id="KW-0406">Ion transport</keyword>
<keyword evidence="6" id="KW-0997">Cell inner membrane</keyword>
<evidence type="ECO:0000256" key="10">
    <source>
        <dbReference type="ARBA" id="ARBA00022989"/>
    </source>
</evidence>
<dbReference type="GO" id="GO:0071978">
    <property type="term" value="P:bacterial-type flagellum-dependent swarming motility"/>
    <property type="evidence" value="ECO:0007669"/>
    <property type="project" value="InterPro"/>
</dbReference>
<keyword evidence="7 13" id="KW-0812">Transmembrane</keyword>
<keyword evidence="4" id="KW-1003">Cell membrane</keyword>
<evidence type="ECO:0000256" key="3">
    <source>
        <dbReference type="ARBA" id="ARBA00022448"/>
    </source>
</evidence>
<dbReference type="Pfam" id="PF01618">
    <property type="entry name" value="MotA_ExbB"/>
    <property type="match status" value="1"/>
</dbReference>
<dbReference type="Proteomes" id="UP000189545">
    <property type="component" value="Chromosome"/>
</dbReference>
<dbReference type="InterPro" id="IPR000540">
    <property type="entry name" value="Flag_MotA_CS"/>
</dbReference>
<protein>
    <submittedName>
        <fullName evidence="16">Flagellar motor stator protein MotA</fullName>
    </submittedName>
</protein>
<evidence type="ECO:0000256" key="6">
    <source>
        <dbReference type="ARBA" id="ARBA00022519"/>
    </source>
</evidence>
<dbReference type="InterPro" id="IPR046786">
    <property type="entry name" value="MotA_N"/>
</dbReference>
<feature type="domain" description="MotA/TolQ/ExbB proton channel" evidence="14">
    <location>
        <begin position="134"/>
        <end position="238"/>
    </location>
</feature>
<keyword evidence="3" id="KW-0813">Transport</keyword>
<evidence type="ECO:0000256" key="4">
    <source>
        <dbReference type="ARBA" id="ARBA00022475"/>
    </source>
</evidence>
<dbReference type="RefSeq" id="WP_077750675.1">
    <property type="nucleotide sequence ID" value="NZ_CP014782.1"/>
</dbReference>
<evidence type="ECO:0000256" key="13">
    <source>
        <dbReference type="SAM" id="Phobius"/>
    </source>
</evidence>
<dbReference type="InterPro" id="IPR022522">
    <property type="entry name" value="Flagellar_motor_stator_MotA"/>
</dbReference>